<dbReference type="EMBL" id="UOGF01000085">
    <property type="protein sequence ID" value="VAX32197.1"/>
    <property type="molecule type" value="Genomic_DNA"/>
</dbReference>
<protein>
    <submittedName>
        <fullName evidence="1">Uncharacterized protein</fullName>
    </submittedName>
</protein>
<name>A0A3B1DUA0_9ZZZZ</name>
<sequence length="92" mass="10396">MQVQQRVSKEDKSRAVANLVGQKKNNMRQILGFVDNRQETASLNTLQRKIHSGINAPGDMNLSAMNGLLQRKVDPWSSCGLKLSFHRYLKIS</sequence>
<evidence type="ECO:0000313" key="1">
    <source>
        <dbReference type="EMBL" id="VAX32197.1"/>
    </source>
</evidence>
<proteinExistence type="predicted"/>
<organism evidence="1">
    <name type="scientific">hydrothermal vent metagenome</name>
    <dbReference type="NCBI Taxonomy" id="652676"/>
    <lineage>
        <taxon>unclassified sequences</taxon>
        <taxon>metagenomes</taxon>
        <taxon>ecological metagenomes</taxon>
    </lineage>
</organism>
<gene>
    <name evidence="1" type="ORF">MNBD_NITROSPIRAE01-346</name>
</gene>
<accession>A0A3B1DUA0</accession>
<dbReference type="AlphaFoldDB" id="A0A3B1DUA0"/>
<reference evidence="1" key="1">
    <citation type="submission" date="2018-06" db="EMBL/GenBank/DDBJ databases">
        <authorList>
            <person name="Zhirakovskaya E."/>
        </authorList>
    </citation>
    <scope>NUCLEOTIDE SEQUENCE</scope>
</reference>